<dbReference type="KEGG" id="gom:D7316_03649"/>
<keyword evidence="1" id="KW-0732">Signal</keyword>
<dbReference type="Proteomes" id="UP000271469">
    <property type="component" value="Chromosome"/>
</dbReference>
<evidence type="ECO:0000256" key="1">
    <source>
        <dbReference type="SAM" id="SignalP"/>
    </source>
</evidence>
<dbReference type="AlphaFoldDB" id="A0A3G8JRE1"/>
<evidence type="ECO:0000313" key="2">
    <source>
        <dbReference type="EMBL" id="AZG47042.1"/>
    </source>
</evidence>
<protein>
    <recommendedName>
        <fullName evidence="4">Lipoprotein LppE</fullName>
    </recommendedName>
</protein>
<evidence type="ECO:0000313" key="3">
    <source>
        <dbReference type="Proteomes" id="UP000271469"/>
    </source>
</evidence>
<proteinExistence type="predicted"/>
<dbReference type="EMBL" id="CP033972">
    <property type="protein sequence ID" value="AZG47042.1"/>
    <property type="molecule type" value="Genomic_DNA"/>
</dbReference>
<dbReference type="RefSeq" id="WP_124709467.1">
    <property type="nucleotide sequence ID" value="NZ_CP033972.1"/>
</dbReference>
<organism evidence="2 3">
    <name type="scientific">Gordonia insulae</name>
    <dbReference type="NCBI Taxonomy" id="2420509"/>
    <lineage>
        <taxon>Bacteria</taxon>
        <taxon>Bacillati</taxon>
        <taxon>Actinomycetota</taxon>
        <taxon>Actinomycetes</taxon>
        <taxon>Mycobacteriales</taxon>
        <taxon>Gordoniaceae</taxon>
        <taxon>Gordonia</taxon>
    </lineage>
</organism>
<feature type="chain" id="PRO_5018259297" description="Lipoprotein LppE" evidence="1">
    <location>
        <begin position="29"/>
        <end position="154"/>
    </location>
</feature>
<sequence length="154" mass="16399">MFRRSLVLVCSAVALIVVSIVGTGAANARPYEAPRISQYSQDIWSVGANNGCRGAIHVGIQVDQQQPGKAFITLTPRAFVGDGPGWQRNPVCKIRSKVVVDFFRSTPQWERTVTAGPRGGRQIRLTVTPGSGLHQIVVGGTGTSVGSANYLIVP</sequence>
<feature type="signal peptide" evidence="1">
    <location>
        <begin position="1"/>
        <end position="28"/>
    </location>
</feature>
<dbReference type="OrthoDB" id="4484002at2"/>
<keyword evidence="3" id="KW-1185">Reference proteome</keyword>
<name>A0A3G8JRE1_9ACTN</name>
<gene>
    <name evidence="2" type="ORF">D7316_03649</name>
</gene>
<evidence type="ECO:0008006" key="4">
    <source>
        <dbReference type="Google" id="ProtNLM"/>
    </source>
</evidence>
<reference evidence="2 3" key="1">
    <citation type="submission" date="2018-11" db="EMBL/GenBank/DDBJ databases">
        <title>Gordonia insulae sp. nov., isolated from an island soil.</title>
        <authorList>
            <person name="Kim Y.S."/>
            <person name="Kim S.B."/>
        </authorList>
    </citation>
    <scope>NUCLEOTIDE SEQUENCE [LARGE SCALE GENOMIC DNA]</scope>
    <source>
        <strain evidence="2 3">MMS17-SY073</strain>
    </source>
</reference>
<accession>A0A3G8JRE1</accession>